<keyword evidence="2" id="KW-0285">Flavoprotein</keyword>
<dbReference type="OrthoDB" id="9794638at2"/>
<protein>
    <submittedName>
        <fullName evidence="5">Flavin reductase family protein</fullName>
    </submittedName>
</protein>
<dbReference type="GO" id="GO:0016646">
    <property type="term" value="F:oxidoreductase activity, acting on the CH-NH group of donors, NAD or NADP as acceptor"/>
    <property type="evidence" value="ECO:0007669"/>
    <property type="project" value="UniProtKB-ARBA"/>
</dbReference>
<comment type="similarity">
    <text evidence="3">Belongs to the flavoredoxin family.</text>
</comment>
<dbReference type="RefSeq" id="WP_124695374.1">
    <property type="nucleotide sequence ID" value="NZ_JBHUFE010000026.1"/>
</dbReference>
<proteinExistence type="inferred from homology"/>
<evidence type="ECO:0000313" key="5">
    <source>
        <dbReference type="EMBL" id="RQW11966.1"/>
    </source>
</evidence>
<dbReference type="Pfam" id="PF01613">
    <property type="entry name" value="Flavin_Reduct"/>
    <property type="match status" value="1"/>
</dbReference>
<dbReference type="InterPro" id="IPR002563">
    <property type="entry name" value="Flavin_Rdtase-like_dom"/>
</dbReference>
<organism evidence="5 6">
    <name type="scientific">Paenibacillus rhizophilus</name>
    <dbReference type="NCBI Taxonomy" id="1850366"/>
    <lineage>
        <taxon>Bacteria</taxon>
        <taxon>Bacillati</taxon>
        <taxon>Bacillota</taxon>
        <taxon>Bacilli</taxon>
        <taxon>Bacillales</taxon>
        <taxon>Paenibacillaceae</taxon>
        <taxon>Paenibacillus</taxon>
    </lineage>
</organism>
<dbReference type="EMBL" id="RQPI01000004">
    <property type="protein sequence ID" value="RQW11966.1"/>
    <property type="molecule type" value="Genomic_DNA"/>
</dbReference>
<keyword evidence="6" id="KW-1185">Reference proteome</keyword>
<reference evidence="5 6" key="1">
    <citation type="submission" date="2018-11" db="EMBL/GenBank/DDBJ databases">
        <title>Genome sequence of strain 7197.</title>
        <authorList>
            <person name="Gao J."/>
            <person name="Sun J."/>
        </authorList>
    </citation>
    <scope>NUCLEOTIDE SEQUENCE [LARGE SCALE GENOMIC DNA]</scope>
    <source>
        <strain evidence="5 6">7197</strain>
    </source>
</reference>
<sequence length="185" mass="20359">MKELPLSKAYQFIEPGPVILVATSDHGQPNLMAMSYHMVIADGDKPLIGCMLGPWDQSFKTLLSTGECVLAVPTVDLASKVVGIGNCSGTDTDKFKSFGLTSVTAEKVKAPLVAECLVNLECRIADDGLIDKYNLIILEVVKAWINPDREECRLIHHNGNGTFTVDGETMDLRDKMVRWSSYIQR</sequence>
<evidence type="ECO:0000256" key="2">
    <source>
        <dbReference type="ARBA" id="ARBA00022630"/>
    </source>
</evidence>
<comment type="caution">
    <text evidence="5">The sequence shown here is derived from an EMBL/GenBank/DDBJ whole genome shotgun (WGS) entry which is preliminary data.</text>
</comment>
<dbReference type="InterPro" id="IPR052174">
    <property type="entry name" value="Flavoredoxin"/>
</dbReference>
<dbReference type="Gene3D" id="2.30.110.10">
    <property type="entry name" value="Electron Transport, Fmn-binding Protein, Chain A"/>
    <property type="match status" value="1"/>
</dbReference>
<evidence type="ECO:0000259" key="4">
    <source>
        <dbReference type="SMART" id="SM00903"/>
    </source>
</evidence>
<dbReference type="AlphaFoldDB" id="A0A3N9Q373"/>
<gene>
    <name evidence="5" type="ORF">EH198_09885</name>
</gene>
<dbReference type="PANTHER" id="PTHR43567:SF1">
    <property type="entry name" value="FLAVOREDOXIN"/>
    <property type="match status" value="1"/>
</dbReference>
<dbReference type="InterPro" id="IPR012349">
    <property type="entry name" value="Split_barrel_FMN-bd"/>
</dbReference>
<dbReference type="Proteomes" id="UP000282529">
    <property type="component" value="Unassembled WGS sequence"/>
</dbReference>
<evidence type="ECO:0000256" key="1">
    <source>
        <dbReference type="ARBA" id="ARBA00001917"/>
    </source>
</evidence>
<comment type="cofactor">
    <cofactor evidence="1">
        <name>FMN</name>
        <dbReference type="ChEBI" id="CHEBI:58210"/>
    </cofactor>
</comment>
<name>A0A3N9Q373_9BACL</name>
<feature type="domain" description="Flavin reductase like" evidence="4">
    <location>
        <begin position="12"/>
        <end position="163"/>
    </location>
</feature>
<dbReference type="SMART" id="SM00903">
    <property type="entry name" value="Flavin_Reduct"/>
    <property type="match status" value="1"/>
</dbReference>
<dbReference type="GO" id="GO:0010181">
    <property type="term" value="F:FMN binding"/>
    <property type="evidence" value="ECO:0007669"/>
    <property type="project" value="InterPro"/>
</dbReference>
<dbReference type="PANTHER" id="PTHR43567">
    <property type="entry name" value="FLAVOREDOXIN-RELATED-RELATED"/>
    <property type="match status" value="1"/>
</dbReference>
<evidence type="ECO:0000256" key="3">
    <source>
        <dbReference type="ARBA" id="ARBA00038054"/>
    </source>
</evidence>
<accession>A0A3N9Q373</accession>
<dbReference type="SUPFAM" id="SSF50475">
    <property type="entry name" value="FMN-binding split barrel"/>
    <property type="match status" value="1"/>
</dbReference>
<evidence type="ECO:0000313" key="6">
    <source>
        <dbReference type="Proteomes" id="UP000282529"/>
    </source>
</evidence>